<feature type="transmembrane region" description="Helical" evidence="9">
    <location>
        <begin position="297"/>
        <end position="314"/>
    </location>
</feature>
<evidence type="ECO:0000256" key="2">
    <source>
        <dbReference type="ARBA" id="ARBA00009172"/>
    </source>
</evidence>
<feature type="transmembrane region" description="Helical" evidence="9">
    <location>
        <begin position="149"/>
        <end position="169"/>
    </location>
</feature>
<keyword evidence="6" id="KW-0325">Glycoprotein</keyword>
<feature type="transmembrane region" description="Helical" evidence="9">
    <location>
        <begin position="99"/>
        <end position="118"/>
    </location>
</feature>
<dbReference type="EMBL" id="JARK01000578">
    <property type="protein sequence ID" value="EYC35806.1"/>
    <property type="molecule type" value="Genomic_DNA"/>
</dbReference>
<feature type="transmembrane region" description="Helical" evidence="9">
    <location>
        <begin position="221"/>
        <end position="240"/>
    </location>
</feature>
<evidence type="ECO:0000313" key="10">
    <source>
        <dbReference type="EMBL" id="EYC35806.1"/>
    </source>
</evidence>
<evidence type="ECO:0000256" key="9">
    <source>
        <dbReference type="SAM" id="Phobius"/>
    </source>
</evidence>
<dbReference type="OrthoDB" id="196103at2759"/>
<gene>
    <name evidence="10" type="primary">Acey_s0978.g3274</name>
    <name evidence="10" type="ORF">Y032_0978g3274</name>
</gene>
<dbReference type="InterPro" id="IPR051617">
    <property type="entry name" value="UNC-93-like_regulator"/>
</dbReference>
<dbReference type="Pfam" id="PF05978">
    <property type="entry name" value="UNC-93"/>
    <property type="match status" value="1"/>
</dbReference>
<keyword evidence="4 9" id="KW-1133">Transmembrane helix</keyword>
<accession>A0A016W884</accession>
<feature type="transmembrane region" description="Helical" evidence="9">
    <location>
        <begin position="260"/>
        <end position="285"/>
    </location>
</feature>
<organism evidence="10 11">
    <name type="scientific">Ancylostoma ceylanicum</name>
    <dbReference type="NCBI Taxonomy" id="53326"/>
    <lineage>
        <taxon>Eukaryota</taxon>
        <taxon>Metazoa</taxon>
        <taxon>Ecdysozoa</taxon>
        <taxon>Nematoda</taxon>
        <taxon>Chromadorea</taxon>
        <taxon>Rhabditida</taxon>
        <taxon>Rhabditina</taxon>
        <taxon>Rhabditomorpha</taxon>
        <taxon>Strongyloidea</taxon>
        <taxon>Ancylostomatidae</taxon>
        <taxon>Ancylostomatinae</taxon>
        <taxon>Ancylostoma</taxon>
    </lineage>
</organism>
<evidence type="ECO:0000256" key="6">
    <source>
        <dbReference type="ARBA" id="ARBA00023180"/>
    </source>
</evidence>
<evidence type="ECO:0000256" key="4">
    <source>
        <dbReference type="ARBA" id="ARBA00022989"/>
    </source>
</evidence>
<feature type="transmembrane region" description="Helical" evidence="9">
    <location>
        <begin position="24"/>
        <end position="41"/>
    </location>
</feature>
<dbReference type="Gene3D" id="1.20.1250.20">
    <property type="entry name" value="MFS general substrate transporter like domains"/>
    <property type="match status" value="1"/>
</dbReference>
<evidence type="ECO:0000256" key="8">
    <source>
        <dbReference type="ARBA" id="ARBA00041910"/>
    </source>
</evidence>
<dbReference type="AlphaFoldDB" id="A0A016W884"/>
<comment type="subcellular location">
    <subcellularLocation>
        <location evidence="1">Membrane</location>
        <topology evidence="1">Multi-pass membrane protein</topology>
    </subcellularLocation>
</comment>
<name>A0A016W884_9BILA</name>
<feature type="transmembrane region" description="Helical" evidence="9">
    <location>
        <begin position="320"/>
        <end position="340"/>
    </location>
</feature>
<comment type="similarity">
    <text evidence="2">Belongs to the unc-93 family.</text>
</comment>
<dbReference type="InterPro" id="IPR010291">
    <property type="entry name" value="Ion_channel_UNC-93"/>
</dbReference>
<dbReference type="GO" id="GO:0016020">
    <property type="term" value="C:membrane"/>
    <property type="evidence" value="ECO:0007669"/>
    <property type="project" value="UniProtKB-SubCell"/>
</dbReference>
<evidence type="ECO:0000256" key="3">
    <source>
        <dbReference type="ARBA" id="ARBA00022692"/>
    </source>
</evidence>
<protein>
    <recommendedName>
        <fullName evidence="7">UNC93-like protein MFSD11</fullName>
    </recommendedName>
    <alternativeName>
        <fullName evidence="8">Major facilitator superfamily domain-containing protein 11</fullName>
    </alternativeName>
</protein>
<keyword evidence="3 9" id="KW-0812">Transmembrane</keyword>
<keyword evidence="11" id="KW-1185">Reference proteome</keyword>
<feature type="transmembrane region" description="Helical" evidence="9">
    <location>
        <begin position="189"/>
        <end position="209"/>
    </location>
</feature>
<dbReference type="STRING" id="53326.A0A016W884"/>
<dbReference type="PANTHER" id="PTHR23294">
    <property type="entry name" value="ET TRANSLATION PRODUCT-RELATED"/>
    <property type="match status" value="1"/>
</dbReference>
<sequence>MSSPTHGQKLRKINKAGFLRLNEIYLYISSAVLGFGAAILWTGQGTYLSQNSTEKTSGRNSALLWALSEASLTAGGVFLFAVFHSSQTTDNIPTSTVRILYGVFTALSCLAALTFVLLRPSGARKADLEKRQYGALIGSTFRLMFSKRMFLLAFVFAYTGIEQAFWTGIYPTCISFTQALGSNTNSLLALNSISAGVGQIAAGLIFGILGDRTSKIGRDAIIFLGAVVHLIAFILIFMNFPDDAPLQKTTGSGGLINPSVAIALICGGLLGFGDACWNTQIYAFLCDGFADKSSEAFALFKFYQSALSCAVFFYSSLLKLSWHLLIMLVTSVFAAICFFLNERFISTSRLTELHDRGSLPQLDGRPETISSASKQATVQITSLKET</sequence>
<reference evidence="11" key="1">
    <citation type="journal article" date="2015" name="Nat. Genet.">
        <title>The genome and transcriptome of the zoonotic hookworm Ancylostoma ceylanicum identify infection-specific gene families.</title>
        <authorList>
            <person name="Schwarz E.M."/>
            <person name="Hu Y."/>
            <person name="Antoshechkin I."/>
            <person name="Miller M.M."/>
            <person name="Sternberg P.W."/>
            <person name="Aroian R.V."/>
        </authorList>
    </citation>
    <scope>NUCLEOTIDE SEQUENCE</scope>
    <source>
        <strain evidence="11">HY135</strain>
    </source>
</reference>
<evidence type="ECO:0000256" key="7">
    <source>
        <dbReference type="ARBA" id="ARBA00040302"/>
    </source>
</evidence>
<dbReference type="InterPro" id="IPR036259">
    <property type="entry name" value="MFS_trans_sf"/>
</dbReference>
<feature type="transmembrane region" description="Helical" evidence="9">
    <location>
        <begin position="62"/>
        <end position="83"/>
    </location>
</feature>
<keyword evidence="5 9" id="KW-0472">Membrane</keyword>
<evidence type="ECO:0000313" key="11">
    <source>
        <dbReference type="Proteomes" id="UP000024635"/>
    </source>
</evidence>
<proteinExistence type="inferred from homology"/>
<dbReference type="SUPFAM" id="SSF103473">
    <property type="entry name" value="MFS general substrate transporter"/>
    <property type="match status" value="1"/>
</dbReference>
<dbReference type="Proteomes" id="UP000024635">
    <property type="component" value="Unassembled WGS sequence"/>
</dbReference>
<dbReference type="PANTHER" id="PTHR23294:SF0">
    <property type="entry name" value="UNC93-LIKE PROTEIN MFSD11"/>
    <property type="match status" value="1"/>
</dbReference>
<evidence type="ECO:0000256" key="1">
    <source>
        <dbReference type="ARBA" id="ARBA00004141"/>
    </source>
</evidence>
<comment type="caution">
    <text evidence="10">The sequence shown here is derived from an EMBL/GenBank/DDBJ whole genome shotgun (WGS) entry which is preliminary data.</text>
</comment>
<evidence type="ECO:0000256" key="5">
    <source>
        <dbReference type="ARBA" id="ARBA00023136"/>
    </source>
</evidence>